<dbReference type="Gene3D" id="3.30.70.270">
    <property type="match status" value="1"/>
</dbReference>
<protein>
    <submittedName>
        <fullName evidence="5">Diguanylate cyclase</fullName>
    </submittedName>
</protein>
<evidence type="ECO:0000256" key="1">
    <source>
        <dbReference type="SAM" id="MobiDB-lite"/>
    </source>
</evidence>
<feature type="transmembrane region" description="Helical" evidence="2">
    <location>
        <begin position="164"/>
        <end position="190"/>
    </location>
</feature>
<dbReference type="GO" id="GO:0007165">
    <property type="term" value="P:signal transduction"/>
    <property type="evidence" value="ECO:0007669"/>
    <property type="project" value="InterPro"/>
</dbReference>
<feature type="compositionally biased region" description="Polar residues" evidence="1">
    <location>
        <begin position="1"/>
        <end position="10"/>
    </location>
</feature>
<dbReference type="InterPro" id="IPR043128">
    <property type="entry name" value="Rev_trsase/Diguanyl_cyclase"/>
</dbReference>
<dbReference type="OrthoDB" id="9812260at2"/>
<accession>A0A494XUM0</accession>
<dbReference type="PANTHER" id="PTHR46663">
    <property type="entry name" value="DIGUANYLATE CYCLASE DGCT-RELATED"/>
    <property type="match status" value="1"/>
</dbReference>
<dbReference type="InterPro" id="IPR052163">
    <property type="entry name" value="DGC-Regulatory_Protein"/>
</dbReference>
<dbReference type="CDD" id="cd06225">
    <property type="entry name" value="HAMP"/>
    <property type="match status" value="1"/>
</dbReference>
<keyword evidence="2" id="KW-1133">Transmembrane helix</keyword>
<evidence type="ECO:0000313" key="6">
    <source>
        <dbReference type="Proteomes" id="UP000270342"/>
    </source>
</evidence>
<dbReference type="EMBL" id="RBZU01000008">
    <property type="protein sequence ID" value="RKP51769.1"/>
    <property type="molecule type" value="Genomic_DNA"/>
</dbReference>
<comment type="caution">
    <text evidence="5">The sequence shown here is derived from an EMBL/GenBank/DDBJ whole genome shotgun (WGS) entry which is preliminary data.</text>
</comment>
<proteinExistence type="predicted"/>
<dbReference type="Pfam" id="PF00672">
    <property type="entry name" value="HAMP"/>
    <property type="match status" value="1"/>
</dbReference>
<evidence type="ECO:0000313" key="5">
    <source>
        <dbReference type="EMBL" id="RKP51769.1"/>
    </source>
</evidence>
<sequence length="429" mass="46223">MNQDTTSASVLRQGGSVPAEQGRDTSLRGVLRRTYARFAVLAISTAAIPLILVAWMALRAYADDNLHLVARSLAYTAEAAVVFGDNAAAHDAIAQIAPLEDVDHVRVTDLHHRPLAQWDDTSRGSIPFLTRLASLALPPPVVLPITHGGAVVGYLEVHGRGRQFALFVWGGVAGVLGCVLVTICVGGLIAKRMHGDIVAPLRELADVAYAVRRERSFDRRVGPTPIVELRELGDDFNALLDELEIWQHSLREQNATLSHQANHDALTGLPNRAYFEFLLHDAIEKARAGNRKIAVLYIDSNRFKEINDTLGHDAGDAVLVATAMRLRGPLRRGDVVARLGGDEFAVMLDDMQDGTAAFDVAKALLDATRAPIPLPDGSSVATSISLGIAWFPDHGGDVASLLRAADTAMYRAKRAGDGAWRVVDIEDAA</sequence>
<dbReference type="InterPro" id="IPR000160">
    <property type="entry name" value="GGDEF_dom"/>
</dbReference>
<dbReference type="InterPro" id="IPR003660">
    <property type="entry name" value="HAMP_dom"/>
</dbReference>
<dbReference type="PANTHER" id="PTHR46663:SF2">
    <property type="entry name" value="GGDEF DOMAIN-CONTAINING PROTEIN"/>
    <property type="match status" value="1"/>
</dbReference>
<dbReference type="GO" id="GO:0016020">
    <property type="term" value="C:membrane"/>
    <property type="evidence" value="ECO:0007669"/>
    <property type="project" value="InterPro"/>
</dbReference>
<feature type="region of interest" description="Disordered" evidence="1">
    <location>
        <begin position="1"/>
        <end position="23"/>
    </location>
</feature>
<keyword evidence="6" id="KW-1185">Reference proteome</keyword>
<feature type="domain" description="GGDEF" evidence="4">
    <location>
        <begin position="291"/>
        <end position="425"/>
    </location>
</feature>
<feature type="transmembrane region" description="Helical" evidence="2">
    <location>
        <begin position="38"/>
        <end position="58"/>
    </location>
</feature>
<keyword evidence="2" id="KW-0472">Membrane</keyword>
<dbReference type="Pfam" id="PF00990">
    <property type="entry name" value="GGDEF"/>
    <property type="match status" value="1"/>
</dbReference>
<dbReference type="CDD" id="cd01949">
    <property type="entry name" value="GGDEF"/>
    <property type="match status" value="1"/>
</dbReference>
<evidence type="ECO:0000256" key="2">
    <source>
        <dbReference type="SAM" id="Phobius"/>
    </source>
</evidence>
<reference evidence="5 6" key="1">
    <citation type="submission" date="2018-10" db="EMBL/GenBank/DDBJ databases">
        <title>Robbsia sp. DHC34, isolated from soil.</title>
        <authorList>
            <person name="Gao Z.-H."/>
            <person name="Qiu L.-H."/>
        </authorList>
    </citation>
    <scope>NUCLEOTIDE SEQUENCE [LARGE SCALE GENOMIC DNA]</scope>
    <source>
        <strain evidence="5 6">DHC34</strain>
    </source>
</reference>
<evidence type="ECO:0000259" key="4">
    <source>
        <dbReference type="PROSITE" id="PS50887"/>
    </source>
</evidence>
<dbReference type="PROSITE" id="PS50885">
    <property type="entry name" value="HAMP"/>
    <property type="match status" value="1"/>
</dbReference>
<dbReference type="SMART" id="SM00267">
    <property type="entry name" value="GGDEF"/>
    <property type="match status" value="1"/>
</dbReference>
<dbReference type="Proteomes" id="UP000270342">
    <property type="component" value="Unassembled WGS sequence"/>
</dbReference>
<dbReference type="InterPro" id="IPR033417">
    <property type="entry name" value="CHASE8"/>
</dbReference>
<evidence type="ECO:0000259" key="3">
    <source>
        <dbReference type="PROSITE" id="PS50885"/>
    </source>
</evidence>
<dbReference type="SUPFAM" id="SSF55073">
    <property type="entry name" value="Nucleotide cyclase"/>
    <property type="match status" value="1"/>
</dbReference>
<dbReference type="RefSeq" id="WP_121088174.1">
    <property type="nucleotide sequence ID" value="NZ_RBZU01000008.1"/>
</dbReference>
<keyword evidence="2" id="KW-0812">Transmembrane</keyword>
<dbReference type="InterPro" id="IPR029787">
    <property type="entry name" value="Nucleotide_cyclase"/>
</dbReference>
<dbReference type="AlphaFoldDB" id="A0A494XUM0"/>
<dbReference type="NCBIfam" id="TIGR00254">
    <property type="entry name" value="GGDEF"/>
    <property type="match status" value="1"/>
</dbReference>
<feature type="domain" description="HAMP" evidence="3">
    <location>
        <begin position="195"/>
        <end position="248"/>
    </location>
</feature>
<dbReference type="PROSITE" id="PS50887">
    <property type="entry name" value="GGDEF"/>
    <property type="match status" value="1"/>
</dbReference>
<gene>
    <name evidence="5" type="ORF">D7S86_17565</name>
</gene>
<dbReference type="Pfam" id="PF17152">
    <property type="entry name" value="CHASE8"/>
    <property type="match status" value="1"/>
</dbReference>
<organism evidence="5 6">
    <name type="scientific">Pararobbsia silviterrae</name>
    <dbReference type="NCBI Taxonomy" id="1792498"/>
    <lineage>
        <taxon>Bacteria</taxon>
        <taxon>Pseudomonadati</taxon>
        <taxon>Pseudomonadota</taxon>
        <taxon>Betaproteobacteria</taxon>
        <taxon>Burkholderiales</taxon>
        <taxon>Burkholderiaceae</taxon>
        <taxon>Pararobbsia</taxon>
    </lineage>
</organism>
<name>A0A494XUM0_9BURK</name>